<dbReference type="Gene3D" id="1.10.3720.10">
    <property type="entry name" value="MetI-like"/>
    <property type="match status" value="1"/>
</dbReference>
<evidence type="ECO:0000256" key="6">
    <source>
        <dbReference type="ARBA" id="ARBA00023136"/>
    </source>
</evidence>
<gene>
    <name evidence="9" type="ORF">SAMN02745249_01921</name>
</gene>
<feature type="transmembrane region" description="Helical" evidence="7">
    <location>
        <begin position="181"/>
        <end position="200"/>
    </location>
</feature>
<feature type="domain" description="ABC transmembrane type-1" evidence="8">
    <location>
        <begin position="117"/>
        <end position="309"/>
    </location>
</feature>
<comment type="subcellular location">
    <subcellularLocation>
        <location evidence="1 7">Cell membrane</location>
        <topology evidence="1 7">Multi-pass membrane protein</topology>
    </subcellularLocation>
</comment>
<evidence type="ECO:0000256" key="1">
    <source>
        <dbReference type="ARBA" id="ARBA00004651"/>
    </source>
</evidence>
<dbReference type="SUPFAM" id="SSF161098">
    <property type="entry name" value="MetI-like"/>
    <property type="match status" value="1"/>
</dbReference>
<dbReference type="Proteomes" id="UP000184128">
    <property type="component" value="Unassembled WGS sequence"/>
</dbReference>
<accession>A0A1M4ZB95</accession>
<keyword evidence="5 7" id="KW-1133">Transmembrane helix</keyword>
<evidence type="ECO:0000256" key="3">
    <source>
        <dbReference type="ARBA" id="ARBA00022475"/>
    </source>
</evidence>
<evidence type="ECO:0000256" key="5">
    <source>
        <dbReference type="ARBA" id="ARBA00022989"/>
    </source>
</evidence>
<keyword evidence="4 7" id="KW-0812">Transmembrane</keyword>
<keyword evidence="3" id="KW-1003">Cell membrane</keyword>
<comment type="similarity">
    <text evidence="7">Belongs to the binding-protein-dependent transport system permease family.</text>
</comment>
<dbReference type="CDD" id="cd06261">
    <property type="entry name" value="TM_PBP2"/>
    <property type="match status" value="1"/>
</dbReference>
<dbReference type="STRING" id="1121025.SAMN02745249_01921"/>
<dbReference type="AlphaFoldDB" id="A0A1M4ZB95"/>
<dbReference type="InterPro" id="IPR050366">
    <property type="entry name" value="BP-dependent_transpt_permease"/>
</dbReference>
<dbReference type="InterPro" id="IPR000515">
    <property type="entry name" value="MetI-like"/>
</dbReference>
<reference evidence="9 10" key="1">
    <citation type="submission" date="2016-11" db="EMBL/GenBank/DDBJ databases">
        <authorList>
            <person name="Jaros S."/>
            <person name="Januszkiewicz K."/>
            <person name="Wedrychowicz H."/>
        </authorList>
    </citation>
    <scope>NUCLEOTIDE SEQUENCE [LARGE SCALE GENOMIC DNA]</scope>
    <source>
        <strain evidence="9 10">DSM 15692</strain>
    </source>
</reference>
<dbReference type="GO" id="GO:0055085">
    <property type="term" value="P:transmembrane transport"/>
    <property type="evidence" value="ECO:0007669"/>
    <property type="project" value="InterPro"/>
</dbReference>
<feature type="transmembrane region" description="Helical" evidence="7">
    <location>
        <begin position="156"/>
        <end position="175"/>
    </location>
</feature>
<evidence type="ECO:0000256" key="2">
    <source>
        <dbReference type="ARBA" id="ARBA00022448"/>
    </source>
</evidence>
<name>A0A1M4ZB95_9LACT</name>
<dbReference type="PANTHER" id="PTHR43386:SF1">
    <property type="entry name" value="D,D-DIPEPTIDE TRANSPORT SYSTEM PERMEASE PROTEIN DDPC-RELATED"/>
    <property type="match status" value="1"/>
</dbReference>
<evidence type="ECO:0000259" key="8">
    <source>
        <dbReference type="PROSITE" id="PS50928"/>
    </source>
</evidence>
<keyword evidence="10" id="KW-1185">Reference proteome</keyword>
<dbReference type="GO" id="GO:0005886">
    <property type="term" value="C:plasma membrane"/>
    <property type="evidence" value="ECO:0007669"/>
    <property type="project" value="UniProtKB-SubCell"/>
</dbReference>
<evidence type="ECO:0000256" key="4">
    <source>
        <dbReference type="ARBA" id="ARBA00022692"/>
    </source>
</evidence>
<keyword evidence="2 7" id="KW-0813">Transport</keyword>
<feature type="transmembrane region" description="Helical" evidence="7">
    <location>
        <begin position="121"/>
        <end position="144"/>
    </location>
</feature>
<evidence type="ECO:0000313" key="10">
    <source>
        <dbReference type="Proteomes" id="UP000184128"/>
    </source>
</evidence>
<feature type="transmembrane region" description="Helical" evidence="7">
    <location>
        <begin position="289"/>
        <end position="309"/>
    </location>
</feature>
<dbReference type="Pfam" id="PF00528">
    <property type="entry name" value="BPD_transp_1"/>
    <property type="match status" value="1"/>
</dbReference>
<dbReference type="OrthoDB" id="9797472at2"/>
<sequence length="323" mass="35811">MKEKEELERQSTVEVASEQLEVSTPPMGFKVIIREFKKDKVALFALTILALILVTTLAWYIKLDASQVMDVDILRNFAEPADFSWGLVADAWNGEKSLIFGADEYGRDVFMQLFLAAGNSILIAFAVTTIIALIGITLGLIAGYYGGQVDNVVMRITDFVMTLPTTMIIIVFLVVVPKYTITSFIFIMSIFAWTGYTRIVRSKALSESRLDYISASKTMGTPTWKIILNEMLPNLTSLIMVQLILSYAGNIGLETGLTFLGFGLPDQIPSLGRLVSAATTPFNLENRPWVWLPASTLILVLMLCINYVGQALKRSLDAKQRLG</sequence>
<dbReference type="InterPro" id="IPR035906">
    <property type="entry name" value="MetI-like_sf"/>
</dbReference>
<dbReference type="PROSITE" id="PS50928">
    <property type="entry name" value="ABC_TM1"/>
    <property type="match status" value="1"/>
</dbReference>
<dbReference type="RefSeq" id="WP_073298599.1">
    <property type="nucleotide sequence ID" value="NZ_FQUF01000037.1"/>
</dbReference>
<organism evidence="9 10">
    <name type="scientific">Atopostipes suicloacalis DSM 15692</name>
    <dbReference type="NCBI Taxonomy" id="1121025"/>
    <lineage>
        <taxon>Bacteria</taxon>
        <taxon>Bacillati</taxon>
        <taxon>Bacillota</taxon>
        <taxon>Bacilli</taxon>
        <taxon>Lactobacillales</taxon>
        <taxon>Carnobacteriaceae</taxon>
        <taxon>Atopostipes</taxon>
    </lineage>
</organism>
<evidence type="ECO:0000313" key="9">
    <source>
        <dbReference type="EMBL" id="SHF15323.1"/>
    </source>
</evidence>
<protein>
    <submittedName>
        <fullName evidence="9">Peptide/nickel transport system permease protein</fullName>
    </submittedName>
</protein>
<dbReference type="PANTHER" id="PTHR43386">
    <property type="entry name" value="OLIGOPEPTIDE TRANSPORT SYSTEM PERMEASE PROTEIN APPC"/>
    <property type="match status" value="1"/>
</dbReference>
<keyword evidence="6 7" id="KW-0472">Membrane</keyword>
<dbReference type="EMBL" id="FQUF01000037">
    <property type="protein sequence ID" value="SHF15323.1"/>
    <property type="molecule type" value="Genomic_DNA"/>
</dbReference>
<evidence type="ECO:0000256" key="7">
    <source>
        <dbReference type="RuleBase" id="RU363032"/>
    </source>
</evidence>
<feature type="transmembrane region" description="Helical" evidence="7">
    <location>
        <begin position="41"/>
        <end position="61"/>
    </location>
</feature>
<proteinExistence type="inferred from homology"/>